<dbReference type="GO" id="GO:0004523">
    <property type="term" value="F:RNA-DNA hybrid ribonuclease activity"/>
    <property type="evidence" value="ECO:0007669"/>
    <property type="project" value="InterPro"/>
</dbReference>
<dbReference type="PROSITE" id="PS50879">
    <property type="entry name" value="RNASE_H_1"/>
    <property type="match status" value="1"/>
</dbReference>
<accession>A0AAU9TKB0</accession>
<reference evidence="2" key="1">
    <citation type="submission" date="2022-03" db="EMBL/GenBank/DDBJ databases">
        <authorList>
            <person name="Tunstrom K."/>
        </authorList>
    </citation>
    <scope>NUCLEOTIDE SEQUENCE</scope>
</reference>
<evidence type="ECO:0000259" key="1">
    <source>
        <dbReference type="PROSITE" id="PS50879"/>
    </source>
</evidence>
<keyword evidence="3" id="KW-1185">Reference proteome</keyword>
<protein>
    <recommendedName>
        <fullName evidence="1">RNase H type-1 domain-containing protein</fullName>
    </recommendedName>
</protein>
<dbReference type="Proteomes" id="UP001153954">
    <property type="component" value="Unassembled WGS sequence"/>
</dbReference>
<evidence type="ECO:0000313" key="2">
    <source>
        <dbReference type="EMBL" id="CAH2086508.1"/>
    </source>
</evidence>
<dbReference type="SUPFAM" id="SSF53098">
    <property type="entry name" value="Ribonuclease H-like"/>
    <property type="match status" value="1"/>
</dbReference>
<dbReference type="InterPro" id="IPR002156">
    <property type="entry name" value="RNaseH_domain"/>
</dbReference>
<dbReference type="GO" id="GO:0003676">
    <property type="term" value="F:nucleic acid binding"/>
    <property type="evidence" value="ECO:0007669"/>
    <property type="project" value="InterPro"/>
</dbReference>
<comment type="caution">
    <text evidence="2">The sequence shown here is derived from an EMBL/GenBank/DDBJ whole genome shotgun (WGS) entry which is preliminary data.</text>
</comment>
<dbReference type="InterPro" id="IPR036397">
    <property type="entry name" value="RNaseH_sf"/>
</dbReference>
<dbReference type="Gene3D" id="3.30.420.10">
    <property type="entry name" value="Ribonuclease H-like superfamily/Ribonuclease H"/>
    <property type="match status" value="1"/>
</dbReference>
<evidence type="ECO:0000313" key="3">
    <source>
        <dbReference type="Proteomes" id="UP001153954"/>
    </source>
</evidence>
<sequence>MSARIKALAFYAQFSRAAKASWGLYPEVIHAIYRAVVELMILYAAAVWSPAVDNLSHCCLLGILPLDLHVREAAALYGARRGVPQDVIGDREVERMSSALRSPHPAQHIDLDFQCLVDQDQLIANNDYEINIFTDGSKIEGKVGAALSIWSGAAKTQALKLILLSFSTVYHANFLAICRAARTAADNSARLIGIYSDYLSALQTIINPVALHPLVVEARGHLRRALIQDKLVNLFWIKAHVGLDGNERADHLSKEAALKSKRIFDYDRCPVSFIKRSIRMRSFGEWNQRYQAGKMAGVTRVFLPDAIAAYRIIGKKNVDRFATQVLTGHGGFSEYLHRFKCKESPSCICDPGCFESVLHVLLDCPAHGYERKRIEWLLDVKLDLHTLPGIVSSKNRDVFLNYCKELCKLVNIRKSVKLCWIIICLINIVT</sequence>
<feature type="domain" description="RNase H type-1" evidence="1">
    <location>
        <begin position="126"/>
        <end position="258"/>
    </location>
</feature>
<gene>
    <name evidence="2" type="ORF">EEDITHA_LOCUS2881</name>
</gene>
<dbReference type="Pfam" id="PF00075">
    <property type="entry name" value="RNase_H"/>
    <property type="match status" value="1"/>
</dbReference>
<dbReference type="AlphaFoldDB" id="A0AAU9TKB0"/>
<organism evidence="2 3">
    <name type="scientific">Euphydryas editha</name>
    <name type="common">Edith's checkerspot</name>
    <dbReference type="NCBI Taxonomy" id="104508"/>
    <lineage>
        <taxon>Eukaryota</taxon>
        <taxon>Metazoa</taxon>
        <taxon>Ecdysozoa</taxon>
        <taxon>Arthropoda</taxon>
        <taxon>Hexapoda</taxon>
        <taxon>Insecta</taxon>
        <taxon>Pterygota</taxon>
        <taxon>Neoptera</taxon>
        <taxon>Endopterygota</taxon>
        <taxon>Lepidoptera</taxon>
        <taxon>Glossata</taxon>
        <taxon>Ditrysia</taxon>
        <taxon>Papilionoidea</taxon>
        <taxon>Nymphalidae</taxon>
        <taxon>Nymphalinae</taxon>
        <taxon>Euphydryas</taxon>
    </lineage>
</organism>
<dbReference type="InterPro" id="IPR012337">
    <property type="entry name" value="RNaseH-like_sf"/>
</dbReference>
<dbReference type="CDD" id="cd09276">
    <property type="entry name" value="Rnase_HI_RT_non_LTR"/>
    <property type="match status" value="1"/>
</dbReference>
<name>A0AAU9TKB0_EUPED</name>
<dbReference type="EMBL" id="CAKOGL010000005">
    <property type="protein sequence ID" value="CAH2086508.1"/>
    <property type="molecule type" value="Genomic_DNA"/>
</dbReference>
<proteinExistence type="predicted"/>